<evidence type="ECO:0000256" key="5">
    <source>
        <dbReference type="ARBA" id="ARBA00023002"/>
    </source>
</evidence>
<dbReference type="InterPro" id="IPR005117">
    <property type="entry name" value="NiRdtase/SiRdtase_haem-b_fer"/>
</dbReference>
<dbReference type="Gene3D" id="3.90.480.20">
    <property type="match status" value="1"/>
</dbReference>
<dbReference type="Pfam" id="PF03460">
    <property type="entry name" value="NIR_SIR_ferr"/>
    <property type="match status" value="2"/>
</dbReference>
<name>A0A4V2WLK4_9PROT</name>
<dbReference type="SUPFAM" id="SSF55124">
    <property type="entry name" value="Nitrite/Sulfite reductase N-terminal domain-like"/>
    <property type="match status" value="2"/>
</dbReference>
<keyword evidence="4" id="KW-0479">Metal-binding</keyword>
<dbReference type="InterPro" id="IPR006067">
    <property type="entry name" value="NO2/SO3_Rdtase_4Fe4S_dom"/>
</dbReference>
<evidence type="ECO:0000313" key="11">
    <source>
        <dbReference type="Proteomes" id="UP000295023"/>
    </source>
</evidence>
<feature type="domain" description="Nitrite/Sulfite reductase ferredoxin-like" evidence="9">
    <location>
        <begin position="72"/>
        <end position="131"/>
    </location>
</feature>
<evidence type="ECO:0000256" key="1">
    <source>
        <dbReference type="ARBA" id="ARBA00010429"/>
    </source>
</evidence>
<evidence type="ECO:0000256" key="2">
    <source>
        <dbReference type="ARBA" id="ARBA00022485"/>
    </source>
</evidence>
<evidence type="ECO:0000259" key="9">
    <source>
        <dbReference type="Pfam" id="PF03460"/>
    </source>
</evidence>
<comment type="caution">
    <text evidence="10">The sequence shown here is derived from an EMBL/GenBank/DDBJ whole genome shotgun (WGS) entry which is preliminary data.</text>
</comment>
<dbReference type="InterPro" id="IPR036136">
    <property type="entry name" value="Nit/Sulf_reduc_fer-like_dom_sf"/>
</dbReference>
<keyword evidence="11" id="KW-1185">Reference proteome</keyword>
<feature type="domain" description="Nitrite/sulphite reductase 4Fe-4S" evidence="8">
    <location>
        <begin position="431"/>
        <end position="566"/>
    </location>
</feature>
<dbReference type="Pfam" id="PF01077">
    <property type="entry name" value="NIR_SIR"/>
    <property type="match status" value="2"/>
</dbReference>
<feature type="domain" description="Nitrite/Sulfite reductase ferredoxin-like" evidence="9">
    <location>
        <begin position="366"/>
        <end position="418"/>
    </location>
</feature>
<comment type="similarity">
    <text evidence="1">Belongs to the nitrite and sulfite reductase 4Fe-4S domain family.</text>
</comment>
<dbReference type="GO" id="GO:0020037">
    <property type="term" value="F:heme binding"/>
    <property type="evidence" value="ECO:0007669"/>
    <property type="project" value="InterPro"/>
</dbReference>
<dbReference type="PANTHER" id="PTHR32439:SF0">
    <property type="entry name" value="FERREDOXIN--NITRITE REDUCTASE, CHLOROPLASTIC"/>
    <property type="match status" value="1"/>
</dbReference>
<dbReference type="SUPFAM" id="SSF56014">
    <property type="entry name" value="Nitrite and sulphite reductase 4Fe-4S domain-like"/>
    <property type="match status" value="2"/>
</dbReference>
<gene>
    <name evidence="10" type="ORF">EXY23_11875</name>
</gene>
<dbReference type="InterPro" id="IPR051329">
    <property type="entry name" value="NIR_SIR_4Fe-4S"/>
</dbReference>
<keyword evidence="5" id="KW-0560">Oxidoreductase</keyword>
<dbReference type="Gene3D" id="3.90.480.10">
    <property type="entry name" value="Sulfite Reductase Hemoprotein,Domain 2"/>
    <property type="match status" value="1"/>
</dbReference>
<evidence type="ECO:0000313" key="10">
    <source>
        <dbReference type="EMBL" id="TCZ63060.1"/>
    </source>
</evidence>
<dbReference type="OrthoDB" id="9803707at2"/>
<evidence type="ECO:0000259" key="8">
    <source>
        <dbReference type="Pfam" id="PF01077"/>
    </source>
</evidence>
<sequence length="570" mass="63507">MNALVEPIALPSPVHPPHARTYRYDEVDREFLQERIAEFSGQVERRLRGELTEDEFKPLRLMNGLYLQLHAYMHRICIPYGILTATQLRQLAMIARRWDRGYGHFTTRQNIQFNWVALKDVPDILRALAEVDMHSIQTSGNCIRNTTIDEYAGAAPDEVVDPRIYAEIIRQWSTLHPEFTWLPRKFKIAITGAPQDRAAIQVHDVGLQAKRNDRGEIGFEVWVGGGLGRTPILATKLRDWVPEDELLAYLEAVIRVYNALGQRENIHRARIKILVRDLGDAYRERVEREFARLPKAKYRLDPEIVAQVAEHFAPPPFAALPDSPPATARALEANAEFAAWARQSVRAHKAPGHASVTISLKPIGGIPGDCSAEQMEAVAQLAERHAFGEVRVSHVQNLVLPHVRQEDLPAVWQGLRAAGLATPNVGLLSDIIACPGMDYCALATARSIPVAQMISERFADLDRQHEIGECFINISGCINACGHHHVGHIGILGVDKRGAESYQITLGGSATNDAALGELVGPGFAYDKVTDAVETILRTYLAHRSQGERFVDTYRRIGLAPFKEALYATA</sequence>
<dbReference type="GO" id="GO:0051539">
    <property type="term" value="F:4 iron, 4 sulfur cluster binding"/>
    <property type="evidence" value="ECO:0007669"/>
    <property type="project" value="UniProtKB-KW"/>
</dbReference>
<dbReference type="PANTHER" id="PTHR32439">
    <property type="entry name" value="FERREDOXIN--NITRITE REDUCTASE, CHLOROPLASTIC"/>
    <property type="match status" value="1"/>
</dbReference>
<evidence type="ECO:0000256" key="7">
    <source>
        <dbReference type="ARBA" id="ARBA00023014"/>
    </source>
</evidence>
<organism evidence="10 11">
    <name type="scientific">Roseicella aquatilis</name>
    <dbReference type="NCBI Taxonomy" id="2527868"/>
    <lineage>
        <taxon>Bacteria</taxon>
        <taxon>Pseudomonadati</taxon>
        <taxon>Pseudomonadota</taxon>
        <taxon>Alphaproteobacteria</taxon>
        <taxon>Acetobacterales</taxon>
        <taxon>Roseomonadaceae</taxon>
        <taxon>Roseicella</taxon>
    </lineage>
</organism>
<accession>A0A4V2WLK4</accession>
<feature type="domain" description="Nitrite/sulphite reductase 4Fe-4S" evidence="8">
    <location>
        <begin position="139"/>
        <end position="287"/>
    </location>
</feature>
<protein>
    <submittedName>
        <fullName evidence="10">Nitrite/sulfite reductase</fullName>
    </submittedName>
</protein>
<keyword evidence="2" id="KW-0004">4Fe-4S</keyword>
<dbReference type="AlphaFoldDB" id="A0A4V2WLK4"/>
<dbReference type="GO" id="GO:0016491">
    <property type="term" value="F:oxidoreductase activity"/>
    <property type="evidence" value="ECO:0007669"/>
    <property type="project" value="UniProtKB-KW"/>
</dbReference>
<keyword evidence="7" id="KW-0411">Iron-sulfur</keyword>
<evidence type="ECO:0000256" key="4">
    <source>
        <dbReference type="ARBA" id="ARBA00022723"/>
    </source>
</evidence>
<keyword evidence="3" id="KW-0349">Heme</keyword>
<keyword evidence="6" id="KW-0408">Iron</keyword>
<dbReference type="RefSeq" id="WP_132288929.1">
    <property type="nucleotide sequence ID" value="NZ_SKBM01000009.1"/>
</dbReference>
<dbReference type="Gene3D" id="3.30.413.10">
    <property type="entry name" value="Sulfite Reductase Hemoprotein, domain 1"/>
    <property type="match status" value="2"/>
</dbReference>
<dbReference type="Proteomes" id="UP000295023">
    <property type="component" value="Unassembled WGS sequence"/>
</dbReference>
<dbReference type="GO" id="GO:0046872">
    <property type="term" value="F:metal ion binding"/>
    <property type="evidence" value="ECO:0007669"/>
    <property type="project" value="UniProtKB-KW"/>
</dbReference>
<reference evidence="10 11" key="1">
    <citation type="submission" date="2019-03" db="EMBL/GenBank/DDBJ databases">
        <title>Paracraurococcus aquatilis NE82 genome sequence.</title>
        <authorList>
            <person name="Zhao Y."/>
            <person name="Du Z."/>
        </authorList>
    </citation>
    <scope>NUCLEOTIDE SEQUENCE [LARGE SCALE GENOMIC DNA]</scope>
    <source>
        <strain evidence="10 11">NE82</strain>
    </source>
</reference>
<dbReference type="EMBL" id="SKBM01000009">
    <property type="protein sequence ID" value="TCZ63060.1"/>
    <property type="molecule type" value="Genomic_DNA"/>
</dbReference>
<dbReference type="InterPro" id="IPR045854">
    <property type="entry name" value="NO2/SO3_Rdtase_4Fe4S_sf"/>
</dbReference>
<evidence type="ECO:0000256" key="6">
    <source>
        <dbReference type="ARBA" id="ARBA00023004"/>
    </source>
</evidence>
<proteinExistence type="inferred from homology"/>
<evidence type="ECO:0000256" key="3">
    <source>
        <dbReference type="ARBA" id="ARBA00022617"/>
    </source>
</evidence>